<gene>
    <name evidence="2" type="ORF">SAMN04488552_0549</name>
</gene>
<sequence length="236" mass="27235">MLLIAIPKSASSSLLATLDKLHPEIGTVQDFSFRHNKIPERSKQIHRVHSDIRELSSKELEKFQDPEVIYKQHIFPSENNIQLLQDTKKVILLRKPEEILHAYKRGARKNHNSLPPGYSDKMKGKDLLRKSKEDGFLADLHFFYNHWYKTQKDPNTLIIQYLEYLDHPKKIINKIEGFLGLSLTEINVIPVKARYSKLSAADHLKTIRKKGILILKSAVSHLGLKSGIKNLKDRFG</sequence>
<reference evidence="2 3" key="1">
    <citation type="submission" date="2016-10" db="EMBL/GenBank/DDBJ databases">
        <authorList>
            <person name="Varghese N."/>
            <person name="Submissions S."/>
        </authorList>
    </citation>
    <scope>NUCLEOTIDE SEQUENCE [LARGE SCALE GENOMIC DNA]</scope>
    <source>
        <strain evidence="2 3">Mar_2010_102</strain>
    </source>
</reference>
<dbReference type="EMBL" id="LT629745">
    <property type="protein sequence ID" value="SDR69328.1"/>
    <property type="molecule type" value="Genomic_DNA"/>
</dbReference>
<dbReference type="Proteomes" id="UP000198858">
    <property type="component" value="Chromosome I"/>
</dbReference>
<evidence type="ECO:0000313" key="2">
    <source>
        <dbReference type="EMBL" id="SDR69328.1"/>
    </source>
</evidence>
<dbReference type="GO" id="GO:0008146">
    <property type="term" value="F:sulfotransferase activity"/>
    <property type="evidence" value="ECO:0007669"/>
    <property type="project" value="InterPro"/>
</dbReference>
<dbReference type="Pfam" id="PF00685">
    <property type="entry name" value="Sulfotransfer_1"/>
    <property type="match status" value="1"/>
</dbReference>
<dbReference type="InterPro" id="IPR000863">
    <property type="entry name" value="Sulfotransferase_dom"/>
</dbReference>
<keyword evidence="2" id="KW-0808">Transferase</keyword>
<dbReference type="RefSeq" id="WP_089661197.1">
    <property type="nucleotide sequence ID" value="NZ_LT629745.1"/>
</dbReference>
<dbReference type="AlphaFoldDB" id="A0A1H1L440"/>
<name>A0A1H1L440_9FLAO</name>
<proteinExistence type="predicted"/>
<organism evidence="2 3">
    <name type="scientific">Christiangramia echinicola</name>
    <dbReference type="NCBI Taxonomy" id="279359"/>
    <lineage>
        <taxon>Bacteria</taxon>
        <taxon>Pseudomonadati</taxon>
        <taxon>Bacteroidota</taxon>
        <taxon>Flavobacteriia</taxon>
        <taxon>Flavobacteriales</taxon>
        <taxon>Flavobacteriaceae</taxon>
        <taxon>Christiangramia</taxon>
    </lineage>
</organism>
<dbReference type="STRING" id="1250231.SAMN04488552_0549"/>
<feature type="domain" description="Sulfotransferase" evidence="1">
    <location>
        <begin position="2"/>
        <end position="189"/>
    </location>
</feature>
<protein>
    <submittedName>
        <fullName evidence="2">Sulfotransferase domain-containing protein</fullName>
    </submittedName>
</protein>
<keyword evidence="3" id="KW-1185">Reference proteome</keyword>
<dbReference type="InterPro" id="IPR027417">
    <property type="entry name" value="P-loop_NTPase"/>
</dbReference>
<accession>A0A1H1L440</accession>
<dbReference type="Gene3D" id="3.40.50.300">
    <property type="entry name" value="P-loop containing nucleotide triphosphate hydrolases"/>
    <property type="match status" value="1"/>
</dbReference>
<dbReference type="SUPFAM" id="SSF52540">
    <property type="entry name" value="P-loop containing nucleoside triphosphate hydrolases"/>
    <property type="match status" value="1"/>
</dbReference>
<evidence type="ECO:0000313" key="3">
    <source>
        <dbReference type="Proteomes" id="UP000198858"/>
    </source>
</evidence>
<evidence type="ECO:0000259" key="1">
    <source>
        <dbReference type="Pfam" id="PF00685"/>
    </source>
</evidence>